<keyword evidence="2" id="KW-0472">Membrane</keyword>
<keyword evidence="4" id="KW-1185">Reference proteome</keyword>
<protein>
    <submittedName>
        <fullName evidence="3">Conjugal transfer</fullName>
    </submittedName>
</protein>
<sequence length="212" mass="21451">MRLNRAIAIVGMRRVLKAQLLGSNAAAVGADAVYFVKALLVNSSILPILLQALVLALPLPLQAAVQARLSAVVMAATSSSRGGPEAARIPCTVSLTHLVIVFEVVAPVLYAYYCDASAKQRTSGAGSAGAAAGGGAAAREPSPPGRAGGGASGGASTVGRLPERGALPAGPPAWAPRPRQPSALLIVLFGVGLSGVLFDVLCTMHFRLQLLQ</sequence>
<evidence type="ECO:0000313" key="4">
    <source>
        <dbReference type="Proteomes" id="UP000239649"/>
    </source>
</evidence>
<proteinExistence type="predicted"/>
<keyword evidence="2" id="KW-1133">Transmembrane helix</keyword>
<accession>A0A2P6V9M5</accession>
<feature type="transmembrane region" description="Helical" evidence="2">
    <location>
        <begin position="182"/>
        <end position="202"/>
    </location>
</feature>
<feature type="transmembrane region" description="Helical" evidence="2">
    <location>
        <begin position="86"/>
        <end position="113"/>
    </location>
</feature>
<dbReference type="AlphaFoldDB" id="A0A2P6V9M5"/>
<organism evidence="3 4">
    <name type="scientific">Micractinium conductrix</name>
    <dbReference type="NCBI Taxonomy" id="554055"/>
    <lineage>
        <taxon>Eukaryota</taxon>
        <taxon>Viridiplantae</taxon>
        <taxon>Chlorophyta</taxon>
        <taxon>core chlorophytes</taxon>
        <taxon>Trebouxiophyceae</taxon>
        <taxon>Chlorellales</taxon>
        <taxon>Chlorellaceae</taxon>
        <taxon>Chlorella clade</taxon>
        <taxon>Micractinium</taxon>
    </lineage>
</organism>
<feature type="region of interest" description="Disordered" evidence="1">
    <location>
        <begin position="129"/>
        <end position="174"/>
    </location>
</feature>
<dbReference type="EMBL" id="LHPF02000018">
    <property type="protein sequence ID" value="PSC70786.1"/>
    <property type="molecule type" value="Genomic_DNA"/>
</dbReference>
<evidence type="ECO:0000256" key="1">
    <source>
        <dbReference type="SAM" id="MobiDB-lite"/>
    </source>
</evidence>
<evidence type="ECO:0000313" key="3">
    <source>
        <dbReference type="EMBL" id="PSC70786.1"/>
    </source>
</evidence>
<keyword evidence="2" id="KW-0812">Transmembrane</keyword>
<evidence type="ECO:0000256" key="2">
    <source>
        <dbReference type="SAM" id="Phobius"/>
    </source>
</evidence>
<dbReference type="OrthoDB" id="10482033at2759"/>
<dbReference type="Proteomes" id="UP000239649">
    <property type="component" value="Unassembled WGS sequence"/>
</dbReference>
<comment type="caution">
    <text evidence="3">The sequence shown here is derived from an EMBL/GenBank/DDBJ whole genome shotgun (WGS) entry which is preliminary data.</text>
</comment>
<gene>
    <name evidence="3" type="ORF">C2E20_5848</name>
</gene>
<name>A0A2P6V9M5_9CHLO</name>
<reference evidence="3 4" key="1">
    <citation type="journal article" date="2018" name="Plant J.">
        <title>Genome sequences of Chlorella sorokiniana UTEX 1602 and Micractinium conductrix SAG 241.80: implications to maltose excretion by a green alga.</title>
        <authorList>
            <person name="Arriola M.B."/>
            <person name="Velmurugan N."/>
            <person name="Zhang Y."/>
            <person name="Plunkett M.H."/>
            <person name="Hondzo H."/>
            <person name="Barney B.M."/>
        </authorList>
    </citation>
    <scope>NUCLEOTIDE SEQUENCE [LARGE SCALE GENOMIC DNA]</scope>
    <source>
        <strain evidence="3 4">SAG 241.80</strain>
    </source>
</reference>